<keyword evidence="9 14" id="KW-0472">Membrane</keyword>
<dbReference type="PANTHER" id="PTHR33843">
    <property type="entry name" value="ASCORBATE-SPECIFIC PTS SYSTEM EIIC COMPONENT"/>
    <property type="match status" value="1"/>
</dbReference>
<evidence type="ECO:0000256" key="11">
    <source>
        <dbReference type="ARBA" id="ARBA00038218"/>
    </source>
</evidence>
<feature type="transmembrane region" description="Helical" evidence="14">
    <location>
        <begin position="222"/>
        <end position="243"/>
    </location>
</feature>
<dbReference type="Pfam" id="PF03611">
    <property type="entry name" value="EIIC-GAT"/>
    <property type="match status" value="1"/>
</dbReference>
<evidence type="ECO:0000256" key="7">
    <source>
        <dbReference type="ARBA" id="ARBA00022692"/>
    </source>
</evidence>
<evidence type="ECO:0000256" key="5">
    <source>
        <dbReference type="ARBA" id="ARBA00022597"/>
    </source>
</evidence>
<dbReference type="KEGG" id="cex:CSE_14510"/>
<dbReference type="GO" id="GO:0016740">
    <property type="term" value="F:transferase activity"/>
    <property type="evidence" value="ECO:0007669"/>
    <property type="project" value="UniProtKB-KW"/>
</dbReference>
<evidence type="ECO:0000256" key="4">
    <source>
        <dbReference type="ARBA" id="ARBA00022475"/>
    </source>
</evidence>
<keyword evidence="5" id="KW-0762">Sugar transport</keyword>
<comment type="similarity">
    <text evidence="11">Belongs to the UlaA family.</text>
</comment>
<reference evidence="15 16" key="1">
    <citation type="submission" date="2011-01" db="EMBL/GenBank/DDBJ databases">
        <title>Whole genome sequence of Caldisericum exile AZM16c01.</title>
        <authorList>
            <person name="Narita-Yamada S."/>
            <person name="Kawakoshi A."/>
            <person name="Nakamura S."/>
            <person name="Sasagawa M."/>
            <person name="Fukada J."/>
            <person name="Sekine M."/>
            <person name="Kato Y."/>
            <person name="Fukai R."/>
            <person name="Sasaki K."/>
            <person name="Hanamaki A."/>
            <person name="Narita H."/>
            <person name="Konno Y."/>
            <person name="Mori K."/>
            <person name="Yamazaki S."/>
            <person name="Suzuki K."/>
            <person name="Fujita N."/>
        </authorList>
    </citation>
    <scope>NUCLEOTIDE SEQUENCE [LARGE SCALE GENOMIC DNA]</scope>
    <source>
        <strain evidence="16">DSM 21853 / NBRC 104410 / AZM16c01</strain>
    </source>
</reference>
<dbReference type="Proteomes" id="UP000004793">
    <property type="component" value="Chromosome"/>
</dbReference>
<feature type="transmembrane region" description="Helical" evidence="14">
    <location>
        <begin position="126"/>
        <end position="143"/>
    </location>
</feature>
<keyword evidence="15" id="KW-0808">Transferase</keyword>
<feature type="transmembrane region" description="Helical" evidence="14">
    <location>
        <begin position="315"/>
        <end position="347"/>
    </location>
</feature>
<evidence type="ECO:0000256" key="8">
    <source>
        <dbReference type="ARBA" id="ARBA00022989"/>
    </source>
</evidence>
<dbReference type="NCBIfam" id="NF009553">
    <property type="entry name" value="PRK12997.1-5"/>
    <property type="match status" value="1"/>
</dbReference>
<comment type="function">
    <text evidence="10">The phosphoenolpyruvate-dependent sugar phosphotransferase system (sugar PTS), a major carbohydrate active transport system, catalyzes the phosphorylation of incoming sugar substrates concomitantly with their translocation across the cell membrane. The enzyme II UlaABC PTS system is involved in ascorbate transport.</text>
</comment>
<dbReference type="PANTHER" id="PTHR33843:SF4">
    <property type="entry name" value="ASCORBATE-SPECIFIC PTS SYSTEM EIIC COMPONENT"/>
    <property type="match status" value="1"/>
</dbReference>
<feature type="transmembrane region" description="Helical" evidence="14">
    <location>
        <begin position="97"/>
        <end position="114"/>
    </location>
</feature>
<organism evidence="15 16">
    <name type="scientific">Caldisericum exile (strain DSM 21853 / NBRC 104410 / AZM16c01)</name>
    <dbReference type="NCBI Taxonomy" id="511051"/>
    <lineage>
        <taxon>Bacteria</taxon>
        <taxon>Pseudomonadati</taxon>
        <taxon>Caldisericota/Cryosericota group</taxon>
        <taxon>Caldisericota</taxon>
        <taxon>Caldisericia</taxon>
        <taxon>Caldisericales</taxon>
        <taxon>Caldisericaceae</taxon>
        <taxon>Caldisericum</taxon>
    </lineage>
</organism>
<evidence type="ECO:0000256" key="13">
    <source>
        <dbReference type="ARBA" id="ARBA00042859"/>
    </source>
</evidence>
<keyword evidence="16" id="KW-1185">Reference proteome</keyword>
<evidence type="ECO:0000256" key="3">
    <source>
        <dbReference type="ARBA" id="ARBA00022448"/>
    </source>
</evidence>
<name>A0A7U6JH70_CALEA</name>
<keyword evidence="6" id="KW-0598">Phosphotransferase system</keyword>
<protein>
    <recommendedName>
        <fullName evidence="12">Ascorbate-specific PTS system EIIC component</fullName>
    </recommendedName>
    <alternativeName>
        <fullName evidence="13">Ascorbate-specific permease IIC component UlaA</fullName>
    </alternativeName>
</protein>
<comment type="subunit">
    <text evidence="2">Homodimer.</text>
</comment>
<feature type="transmembrane region" description="Helical" evidence="14">
    <location>
        <begin position="68"/>
        <end position="90"/>
    </location>
</feature>
<evidence type="ECO:0000256" key="14">
    <source>
        <dbReference type="SAM" id="Phobius"/>
    </source>
</evidence>
<dbReference type="InterPro" id="IPR051562">
    <property type="entry name" value="Ascorbate-PTS_EIIC"/>
</dbReference>
<gene>
    <name evidence="15" type="ordered locus">CSE_14510</name>
</gene>
<feature type="transmembrane region" description="Helical" evidence="14">
    <location>
        <begin position="255"/>
        <end position="277"/>
    </location>
</feature>
<feature type="transmembrane region" description="Helical" evidence="14">
    <location>
        <begin position="424"/>
        <end position="444"/>
    </location>
</feature>
<keyword evidence="7 14" id="KW-0812">Transmembrane</keyword>
<dbReference type="AlphaFoldDB" id="A0A7U6JH70"/>
<keyword evidence="3" id="KW-0813">Transport</keyword>
<feature type="transmembrane region" description="Helical" evidence="14">
    <location>
        <begin position="150"/>
        <end position="167"/>
    </location>
</feature>
<comment type="subcellular location">
    <subcellularLocation>
        <location evidence="1">Cell membrane</location>
        <topology evidence="1">Multi-pass membrane protein</topology>
    </subcellularLocation>
</comment>
<evidence type="ECO:0000256" key="10">
    <source>
        <dbReference type="ARBA" id="ARBA00037387"/>
    </source>
</evidence>
<keyword evidence="8 14" id="KW-1133">Transmembrane helix</keyword>
<evidence type="ECO:0000256" key="12">
    <source>
        <dbReference type="ARBA" id="ARBA00039702"/>
    </source>
</evidence>
<dbReference type="GO" id="GO:0009401">
    <property type="term" value="P:phosphoenolpyruvate-dependent sugar phosphotransferase system"/>
    <property type="evidence" value="ECO:0007669"/>
    <property type="project" value="UniProtKB-KW"/>
</dbReference>
<proteinExistence type="inferred from homology"/>
<dbReference type="RefSeq" id="WP_014453972.1">
    <property type="nucleotide sequence ID" value="NC_017096.1"/>
</dbReference>
<evidence type="ECO:0000256" key="6">
    <source>
        <dbReference type="ARBA" id="ARBA00022683"/>
    </source>
</evidence>
<dbReference type="InterPro" id="IPR004703">
    <property type="entry name" value="PTS_sugar-sp_permease"/>
</dbReference>
<dbReference type="OrthoDB" id="9796178at2"/>
<keyword evidence="4" id="KW-1003">Cell membrane</keyword>
<evidence type="ECO:0000313" key="16">
    <source>
        <dbReference type="Proteomes" id="UP000004793"/>
    </source>
</evidence>
<evidence type="ECO:0000256" key="9">
    <source>
        <dbReference type="ARBA" id="ARBA00023136"/>
    </source>
</evidence>
<evidence type="ECO:0000313" key="15">
    <source>
        <dbReference type="EMBL" id="BAL81577.1"/>
    </source>
</evidence>
<sequence length="450" mass="46897">MSVINFIVNEILSKPALLVGLMALIGLIALKKSFSEVLSGTLKTIIGFLILIAGANLVIGTLSPLGDLIQAVFKLHGVVPTNEAIVALALQSFGKQVAAIMALGFVFNLVFAWITPAKYVFLTGHHLLYLATVLAVVIGTAGIKGANQIIIGAVMLGTIATVMPALVHPFTKRVTNDAGFALGHLNTLGYITSALVGKWIGKGSKSTEEIEISEKWNFLKEPIVTTSTVMIIIYVLLAILAGPSVLNKYSSGGNYIMYALMEGLTFGASIAIIIYGVRMILGEIVPAFQGIALKIIPNAIPALDCPTVFPYAPTAVIVGFLSSVVGGIIGMFLMGPLGLALIIPGMIPHFFDGGTAGVYGNATGGRRGAVLGAFVNGLLITILPALLLAYMGTLGLANTTFGDTDFCWSGIIGGLISKMGVAGAYIGTIIFAVILLGLASYVTIKLNQSK</sequence>
<evidence type="ECO:0000256" key="1">
    <source>
        <dbReference type="ARBA" id="ARBA00004651"/>
    </source>
</evidence>
<accession>A0A7U6JH70</accession>
<dbReference type="GO" id="GO:0005886">
    <property type="term" value="C:plasma membrane"/>
    <property type="evidence" value="ECO:0007669"/>
    <property type="project" value="UniProtKB-SubCell"/>
</dbReference>
<dbReference type="EMBL" id="AP012051">
    <property type="protein sequence ID" value="BAL81577.1"/>
    <property type="molecule type" value="Genomic_DNA"/>
</dbReference>
<feature type="transmembrane region" description="Helical" evidence="14">
    <location>
        <begin position="42"/>
        <end position="62"/>
    </location>
</feature>
<feature type="transmembrane region" description="Helical" evidence="14">
    <location>
        <begin position="368"/>
        <end position="391"/>
    </location>
</feature>
<evidence type="ECO:0000256" key="2">
    <source>
        <dbReference type="ARBA" id="ARBA00011738"/>
    </source>
</evidence>
<feature type="transmembrane region" description="Helical" evidence="14">
    <location>
        <begin position="12"/>
        <end position="30"/>
    </location>
</feature>
<dbReference type="NCBIfam" id="NF006920">
    <property type="entry name" value="PRK09410.1-2"/>
    <property type="match status" value="1"/>
</dbReference>